<name>A0ABP0V9F3_9BRYO</name>
<dbReference type="Proteomes" id="UP001497444">
    <property type="component" value="Unassembled WGS sequence"/>
</dbReference>
<keyword evidence="2" id="KW-1185">Reference proteome</keyword>
<accession>A0ABP0V9F3</accession>
<dbReference type="EMBL" id="CAXAQS010000306">
    <property type="protein sequence ID" value="CAK9251047.1"/>
    <property type="molecule type" value="Genomic_DNA"/>
</dbReference>
<sequence>MLQQINEKTPKIKHMTYYEGDLQKMITKEVERPSLYDGKISPAFMAALWDVAHTTGSNILVNDILHAFLIVSKHIKLFDLLQAAMRMRGLGGQKLELVVSDEDRNLIADKLFKYLNIKVGQDEPLSVDHIIQYALLNEYMQETENNWRAIDKRMNMALMGPILKILWDESTPPDDALKVFELVESLFIRKRGDEAWGQYGKSVQKIKVEEGKKLLLDSWLNHPVLKAIQNNPKLFRNIQIDAIRQELHLIANAYAGPLQETVDSHSDYAKKTMEREKGLEKIKVYVKDREKVNKRETIKFTDKELPKLVERNLPPLRREPYDTRPFIPLPLNIFDGSSYKTVSLKEAHHLNYDQLAALTDQGEILAITPQELFALNPDLKNTLLFNDPDLSISLNIAHVWKNIKGVASTYAPYHFFQKHADHALLIEDRKTGKSSLSLLTSKRPRLC</sequence>
<organism evidence="1 2">
    <name type="scientific">Sphagnum jensenii</name>
    <dbReference type="NCBI Taxonomy" id="128206"/>
    <lineage>
        <taxon>Eukaryota</taxon>
        <taxon>Viridiplantae</taxon>
        <taxon>Streptophyta</taxon>
        <taxon>Embryophyta</taxon>
        <taxon>Bryophyta</taxon>
        <taxon>Sphagnophytina</taxon>
        <taxon>Sphagnopsida</taxon>
        <taxon>Sphagnales</taxon>
        <taxon>Sphagnaceae</taxon>
        <taxon>Sphagnum</taxon>
    </lineage>
</organism>
<evidence type="ECO:0000313" key="1">
    <source>
        <dbReference type="EMBL" id="CAK9251047.1"/>
    </source>
</evidence>
<protein>
    <submittedName>
        <fullName evidence="1">Uncharacterized protein</fullName>
    </submittedName>
</protein>
<gene>
    <name evidence="1" type="ORF">CSSPJE1EN1_LOCUS26425</name>
</gene>
<comment type="caution">
    <text evidence="1">The sequence shown here is derived from an EMBL/GenBank/DDBJ whole genome shotgun (WGS) entry which is preliminary data.</text>
</comment>
<evidence type="ECO:0000313" key="2">
    <source>
        <dbReference type="Proteomes" id="UP001497444"/>
    </source>
</evidence>
<reference evidence="1" key="1">
    <citation type="submission" date="2024-02" db="EMBL/GenBank/DDBJ databases">
        <authorList>
            <consortium name="ELIXIR-Norway"/>
            <consortium name="Elixir Norway"/>
        </authorList>
    </citation>
    <scope>NUCLEOTIDE SEQUENCE</scope>
</reference>
<proteinExistence type="predicted"/>